<feature type="domain" description="Glycosyltransferase subfamily 4-like N-terminal" evidence="2">
    <location>
        <begin position="14"/>
        <end position="180"/>
    </location>
</feature>
<evidence type="ECO:0000259" key="2">
    <source>
        <dbReference type="Pfam" id="PF13439"/>
    </source>
</evidence>
<dbReference type="Pfam" id="PF13439">
    <property type="entry name" value="Glyco_transf_4"/>
    <property type="match status" value="1"/>
</dbReference>
<dbReference type="InterPro" id="IPR028098">
    <property type="entry name" value="Glyco_trans_4-like_N"/>
</dbReference>
<dbReference type="Pfam" id="PF00534">
    <property type="entry name" value="Glycos_transf_1"/>
    <property type="match status" value="1"/>
</dbReference>
<dbReference type="PANTHER" id="PTHR45947:SF3">
    <property type="entry name" value="SULFOQUINOVOSYL TRANSFERASE SQD2"/>
    <property type="match status" value="1"/>
</dbReference>
<reference evidence="3 4" key="1">
    <citation type="submission" date="2018-10" db="EMBL/GenBank/DDBJ databases">
        <title>Bacillus Keqinensis sp. nov., a moderately halophilic bacterium isolated from a saline-alkaline lake.</title>
        <authorList>
            <person name="Wang H."/>
        </authorList>
    </citation>
    <scope>NUCLEOTIDE SEQUENCE [LARGE SCALE GENOMIC DNA]</scope>
    <source>
        <strain evidence="3 4">KQ-3</strain>
    </source>
</reference>
<dbReference type="Gene3D" id="3.40.50.2000">
    <property type="entry name" value="Glycogen Phosphorylase B"/>
    <property type="match status" value="2"/>
</dbReference>
<dbReference type="OrthoDB" id="9802525at2"/>
<protein>
    <submittedName>
        <fullName evidence="3">Glycosyltransferase family 1 protein</fullName>
    </submittedName>
</protein>
<dbReference type="InterPro" id="IPR001296">
    <property type="entry name" value="Glyco_trans_1"/>
</dbReference>
<comment type="caution">
    <text evidence="3">The sequence shown here is derived from an EMBL/GenBank/DDBJ whole genome shotgun (WGS) entry which is preliminary data.</text>
</comment>
<sequence length="381" mass="43912">MKIALFTDTFTPQVNGVAKTLQRLVQYFERHQIQHEVFVPESVKKEPLFNGNIHRFASLPFFLYPECRLAFPNLITINQQLHAFSPDLIHIATPFNMGLCGLRYARKNAVPFVASYHTHFDYYLDYYKLGFVMPWIWRYQLWFHEDAKKIFVPSRETRNHLQRKGFEHLELWPRGVDCDRFTPDKNTGSFRERFKITKKNILLYVGRVAPEKDVDVLSQMIDQMNPLLKSDTQWVVVGEGPMLDEMKKRHPNDILFTGYLDGDSLAEAYATADLFVFPSSSETFGNVVLESLASGTPAIVAKAGGVQEIVQHNVTGRICEVKNVRSFSETTEQLLLSPATRQLMGTRARTYARSQSWDGIFSNLVAHYEEATYRKTKQKLA</sequence>
<dbReference type="PANTHER" id="PTHR45947">
    <property type="entry name" value="SULFOQUINOVOSYL TRANSFERASE SQD2"/>
    <property type="match status" value="1"/>
</dbReference>
<dbReference type="CDD" id="cd03814">
    <property type="entry name" value="GT4-like"/>
    <property type="match status" value="1"/>
</dbReference>
<dbReference type="SUPFAM" id="SSF53756">
    <property type="entry name" value="UDP-Glycosyltransferase/glycogen phosphorylase"/>
    <property type="match status" value="1"/>
</dbReference>
<accession>A0A3M7TYU5</accession>
<gene>
    <name evidence="3" type="ORF">EBO34_11065</name>
</gene>
<feature type="domain" description="Glycosyl transferase family 1" evidence="1">
    <location>
        <begin position="193"/>
        <end position="349"/>
    </location>
</feature>
<evidence type="ECO:0000259" key="1">
    <source>
        <dbReference type="Pfam" id="PF00534"/>
    </source>
</evidence>
<dbReference type="InterPro" id="IPR050194">
    <property type="entry name" value="Glycosyltransferase_grp1"/>
</dbReference>
<name>A0A3M7TYU5_9BACI</name>
<keyword evidence="3" id="KW-0808">Transferase</keyword>
<dbReference type="GO" id="GO:0016758">
    <property type="term" value="F:hexosyltransferase activity"/>
    <property type="evidence" value="ECO:0007669"/>
    <property type="project" value="TreeGrafter"/>
</dbReference>
<evidence type="ECO:0000313" key="4">
    <source>
        <dbReference type="Proteomes" id="UP000278746"/>
    </source>
</evidence>
<dbReference type="EMBL" id="RHIB01000001">
    <property type="protein sequence ID" value="RNA70429.1"/>
    <property type="molecule type" value="Genomic_DNA"/>
</dbReference>
<dbReference type="RefSeq" id="WP_122898215.1">
    <property type="nucleotide sequence ID" value="NZ_RHIB01000001.1"/>
</dbReference>
<dbReference type="Proteomes" id="UP000278746">
    <property type="component" value="Unassembled WGS sequence"/>
</dbReference>
<organism evidence="3 4">
    <name type="scientific">Alteribacter keqinensis</name>
    <dbReference type="NCBI Taxonomy" id="2483800"/>
    <lineage>
        <taxon>Bacteria</taxon>
        <taxon>Bacillati</taxon>
        <taxon>Bacillota</taxon>
        <taxon>Bacilli</taxon>
        <taxon>Bacillales</taxon>
        <taxon>Bacillaceae</taxon>
        <taxon>Alteribacter</taxon>
    </lineage>
</organism>
<dbReference type="AlphaFoldDB" id="A0A3M7TYU5"/>
<keyword evidence="4" id="KW-1185">Reference proteome</keyword>
<evidence type="ECO:0000313" key="3">
    <source>
        <dbReference type="EMBL" id="RNA70429.1"/>
    </source>
</evidence>
<proteinExistence type="predicted"/>